<protein>
    <submittedName>
        <fullName evidence="1">6927_t:CDS:1</fullName>
    </submittedName>
</protein>
<gene>
    <name evidence="1" type="ORF">RFULGI_LOCUS14336</name>
</gene>
<evidence type="ECO:0000313" key="1">
    <source>
        <dbReference type="EMBL" id="CAG8761396.1"/>
    </source>
</evidence>
<keyword evidence="2" id="KW-1185">Reference proteome</keyword>
<comment type="caution">
    <text evidence="1">The sequence shown here is derived from an EMBL/GenBank/DDBJ whole genome shotgun (WGS) entry which is preliminary data.</text>
</comment>
<dbReference type="AlphaFoldDB" id="A0A9N9J2Z5"/>
<proteinExistence type="predicted"/>
<name>A0A9N9J2Z5_9GLOM</name>
<sequence length="63" mass="7537">MPFIPNTLLEILGKDKTKYKNNLFQKLEEIEVKIHTLTDNENKIIQKLEDNEKIIQELKKIKE</sequence>
<dbReference type="OrthoDB" id="2441027at2759"/>
<accession>A0A9N9J2Z5</accession>
<feature type="non-terminal residue" evidence="1">
    <location>
        <position position="63"/>
    </location>
</feature>
<organism evidence="1 2">
    <name type="scientific">Racocetra fulgida</name>
    <dbReference type="NCBI Taxonomy" id="60492"/>
    <lineage>
        <taxon>Eukaryota</taxon>
        <taxon>Fungi</taxon>
        <taxon>Fungi incertae sedis</taxon>
        <taxon>Mucoromycota</taxon>
        <taxon>Glomeromycotina</taxon>
        <taxon>Glomeromycetes</taxon>
        <taxon>Diversisporales</taxon>
        <taxon>Gigasporaceae</taxon>
        <taxon>Racocetra</taxon>
    </lineage>
</organism>
<reference evidence="1" key="1">
    <citation type="submission" date="2021-06" db="EMBL/GenBank/DDBJ databases">
        <authorList>
            <person name="Kallberg Y."/>
            <person name="Tangrot J."/>
            <person name="Rosling A."/>
        </authorList>
    </citation>
    <scope>NUCLEOTIDE SEQUENCE</scope>
    <source>
        <strain evidence="1">IN212</strain>
    </source>
</reference>
<evidence type="ECO:0000313" key="2">
    <source>
        <dbReference type="Proteomes" id="UP000789396"/>
    </source>
</evidence>
<dbReference type="EMBL" id="CAJVPZ010041313">
    <property type="protein sequence ID" value="CAG8761396.1"/>
    <property type="molecule type" value="Genomic_DNA"/>
</dbReference>
<dbReference type="Proteomes" id="UP000789396">
    <property type="component" value="Unassembled WGS sequence"/>
</dbReference>